<feature type="compositionally biased region" description="Basic and acidic residues" evidence="1">
    <location>
        <begin position="11"/>
        <end position="51"/>
    </location>
</feature>
<protein>
    <submittedName>
        <fullName evidence="2">Uncharacterized protein</fullName>
    </submittedName>
</protein>
<proteinExistence type="predicted"/>
<name>A0ABP7A6V7_9ACTN</name>
<keyword evidence="3" id="KW-1185">Reference proteome</keyword>
<dbReference type="EMBL" id="BAABDQ010000081">
    <property type="protein sequence ID" value="GAA3626039.1"/>
    <property type="molecule type" value="Genomic_DNA"/>
</dbReference>
<organism evidence="2 3">
    <name type="scientific">Nonomuraea rosea</name>
    <dbReference type="NCBI Taxonomy" id="638574"/>
    <lineage>
        <taxon>Bacteria</taxon>
        <taxon>Bacillati</taxon>
        <taxon>Actinomycetota</taxon>
        <taxon>Actinomycetes</taxon>
        <taxon>Streptosporangiales</taxon>
        <taxon>Streptosporangiaceae</taxon>
        <taxon>Nonomuraea</taxon>
    </lineage>
</organism>
<feature type="compositionally biased region" description="Basic and acidic residues" evidence="1">
    <location>
        <begin position="83"/>
        <end position="102"/>
    </location>
</feature>
<evidence type="ECO:0000313" key="3">
    <source>
        <dbReference type="Proteomes" id="UP001500630"/>
    </source>
</evidence>
<evidence type="ECO:0000313" key="2">
    <source>
        <dbReference type="EMBL" id="GAA3626039.1"/>
    </source>
</evidence>
<sequence length="156" mass="17751">MKVTPMAKLTDAQRQERALNRARKAALEAEERDRRREEQRRRSREETRLSQEELQAGVLCPGCGEPINDQLGNWPPPAQMSEEEQRQRDEADARYRERHDQCDSPVRWSTAGSRAEHCLYCCPPPPLNPQAARALLQLISAHEEAQNRGSAAGSHT</sequence>
<reference evidence="3" key="1">
    <citation type="journal article" date="2019" name="Int. J. Syst. Evol. Microbiol.">
        <title>The Global Catalogue of Microorganisms (GCM) 10K type strain sequencing project: providing services to taxonomists for standard genome sequencing and annotation.</title>
        <authorList>
            <consortium name="The Broad Institute Genomics Platform"/>
            <consortium name="The Broad Institute Genome Sequencing Center for Infectious Disease"/>
            <person name="Wu L."/>
            <person name="Ma J."/>
        </authorList>
    </citation>
    <scope>NUCLEOTIDE SEQUENCE [LARGE SCALE GENOMIC DNA]</scope>
    <source>
        <strain evidence="3">JCM 17326</strain>
    </source>
</reference>
<evidence type="ECO:0000256" key="1">
    <source>
        <dbReference type="SAM" id="MobiDB-lite"/>
    </source>
</evidence>
<comment type="caution">
    <text evidence="2">The sequence shown here is derived from an EMBL/GenBank/DDBJ whole genome shotgun (WGS) entry which is preliminary data.</text>
</comment>
<feature type="region of interest" description="Disordered" evidence="1">
    <location>
        <begin position="1"/>
        <end position="108"/>
    </location>
</feature>
<gene>
    <name evidence="2" type="ORF">GCM10022419_134510</name>
</gene>
<accession>A0ABP7A6V7</accession>
<dbReference type="Proteomes" id="UP001500630">
    <property type="component" value="Unassembled WGS sequence"/>
</dbReference>